<accession>A0AAV0VHZ9</accession>
<sequence>MDQESAMKLYLNGATAFFLDIPSGMEFGIDMMSWATGDKFKGIKMIPPGIHFVYYSATDKYGNTAPRCGFFHDFKKGECLVKKWDTNNEILVDVPRLEIVQYKTNTLYFDDCLGPYPYEELSKWNGLSSLLTKKLIHRLCPETKLIRSAMELFPTMVKENTKKRRKWGPIRSETDVGYEQLPNLVPKEENKIRFTEPPECHYPPGSSLSEITKYSLDTSYILDYMAEKHDSKIDLLAELQFSYVCFLLGLSYESFERWKKLFQLFCMSKDAIAQDQNFFAKFFIAVRHQLETIPEEGFLVDIVENNNVIYNGLKELFRTLETCDFILEDNLKDGTIQIKRFLLQKFGWEFNGLDEEDDDEAPVVVDCTEDKF</sequence>
<dbReference type="InterPro" id="IPR038516">
    <property type="entry name" value="AAR2_N_sf"/>
</dbReference>
<dbReference type="InterPro" id="IPR007946">
    <property type="entry name" value="AAR2"/>
</dbReference>
<dbReference type="InterPro" id="IPR033647">
    <property type="entry name" value="Aar2_N"/>
</dbReference>
<dbReference type="Pfam" id="PF20981">
    <property type="entry name" value="AAR2_1st"/>
    <property type="match status" value="1"/>
</dbReference>
<dbReference type="CDD" id="cd13777">
    <property type="entry name" value="Aar2_N"/>
    <property type="match status" value="1"/>
</dbReference>
<dbReference type="InterPro" id="IPR033648">
    <property type="entry name" value="AAR2_C"/>
</dbReference>
<reference evidence="6 7" key="1">
    <citation type="submission" date="2023-01" db="EMBL/GenBank/DDBJ databases">
        <authorList>
            <person name="Whitehead M."/>
        </authorList>
    </citation>
    <scope>NUCLEOTIDE SEQUENCE [LARGE SCALE GENOMIC DNA]</scope>
</reference>
<evidence type="ECO:0000313" key="6">
    <source>
        <dbReference type="EMBL" id="CAI6343851.1"/>
    </source>
</evidence>
<dbReference type="Proteomes" id="UP001160148">
    <property type="component" value="Unassembled WGS sequence"/>
</dbReference>
<feature type="domain" description="AAR2 C-terminal" evidence="4">
    <location>
        <begin position="194"/>
        <end position="351"/>
    </location>
</feature>
<dbReference type="CDD" id="cd13778">
    <property type="entry name" value="Aar2_C"/>
    <property type="match status" value="1"/>
</dbReference>
<gene>
    <name evidence="6" type="ORF">MEUPH1_LOCUS1060</name>
</gene>
<dbReference type="Gene3D" id="2.60.34.20">
    <property type="match status" value="1"/>
</dbReference>
<dbReference type="PANTHER" id="PTHR12689">
    <property type="entry name" value="A1 CISTRON SPLICING FACTOR AAR2-RELATED"/>
    <property type="match status" value="1"/>
</dbReference>
<evidence type="ECO:0000256" key="3">
    <source>
        <dbReference type="ARBA" id="ARBA00030625"/>
    </source>
</evidence>
<dbReference type="GO" id="GO:0000244">
    <property type="term" value="P:spliceosomal tri-snRNP complex assembly"/>
    <property type="evidence" value="ECO:0007669"/>
    <property type="project" value="TreeGrafter"/>
</dbReference>
<feature type="domain" description="AAR2 N-terminal" evidence="5">
    <location>
        <begin position="13"/>
        <end position="141"/>
    </location>
</feature>
<dbReference type="PANTHER" id="PTHR12689:SF4">
    <property type="entry name" value="PROTEIN AAR2 HOMOLOG"/>
    <property type="match status" value="1"/>
</dbReference>
<dbReference type="Pfam" id="PF05282">
    <property type="entry name" value="AAR2"/>
    <property type="match status" value="1"/>
</dbReference>
<keyword evidence="7" id="KW-1185">Reference proteome</keyword>
<proteinExistence type="inferred from homology"/>
<comment type="similarity">
    <text evidence="1">Belongs to the AAR2 family.</text>
</comment>
<organism evidence="6 7">
    <name type="scientific">Macrosiphum euphorbiae</name>
    <name type="common">potato aphid</name>
    <dbReference type="NCBI Taxonomy" id="13131"/>
    <lineage>
        <taxon>Eukaryota</taxon>
        <taxon>Metazoa</taxon>
        <taxon>Ecdysozoa</taxon>
        <taxon>Arthropoda</taxon>
        <taxon>Hexapoda</taxon>
        <taxon>Insecta</taxon>
        <taxon>Pterygota</taxon>
        <taxon>Neoptera</taxon>
        <taxon>Paraneoptera</taxon>
        <taxon>Hemiptera</taxon>
        <taxon>Sternorrhyncha</taxon>
        <taxon>Aphidomorpha</taxon>
        <taxon>Aphidoidea</taxon>
        <taxon>Aphididae</taxon>
        <taxon>Macrosiphini</taxon>
        <taxon>Macrosiphum</taxon>
    </lineage>
</organism>
<comment type="caution">
    <text evidence="6">The sequence shown here is derived from an EMBL/GenBank/DDBJ whole genome shotgun (WGS) entry which is preliminary data.</text>
</comment>
<dbReference type="InterPro" id="IPR038514">
    <property type="entry name" value="AAR2_C_sf"/>
</dbReference>
<protein>
    <recommendedName>
        <fullName evidence="2">Protein AAR2 homolog</fullName>
    </recommendedName>
    <alternativeName>
        <fullName evidence="3">AAR2 splicing factor homolog</fullName>
    </alternativeName>
</protein>
<dbReference type="Gene3D" id="1.25.40.550">
    <property type="entry name" value="Aar2, C-terminal domain-like"/>
    <property type="match status" value="1"/>
</dbReference>
<dbReference type="EMBL" id="CARXXK010000001">
    <property type="protein sequence ID" value="CAI6343851.1"/>
    <property type="molecule type" value="Genomic_DNA"/>
</dbReference>
<dbReference type="AlphaFoldDB" id="A0AAV0VHZ9"/>
<name>A0AAV0VHZ9_9HEMI</name>
<evidence type="ECO:0000259" key="4">
    <source>
        <dbReference type="Pfam" id="PF05282"/>
    </source>
</evidence>
<evidence type="ECO:0000259" key="5">
    <source>
        <dbReference type="Pfam" id="PF20981"/>
    </source>
</evidence>
<dbReference type="FunFam" id="2.60.34.20:FF:000001">
    <property type="entry name" value="protein AAR2 homolog"/>
    <property type="match status" value="1"/>
</dbReference>
<evidence type="ECO:0000256" key="2">
    <source>
        <dbReference type="ARBA" id="ARBA00016372"/>
    </source>
</evidence>
<evidence type="ECO:0000256" key="1">
    <source>
        <dbReference type="ARBA" id="ARBA00006281"/>
    </source>
</evidence>
<evidence type="ECO:0000313" key="7">
    <source>
        <dbReference type="Proteomes" id="UP001160148"/>
    </source>
</evidence>